<gene>
    <name evidence="2" type="ORF">CHS0354_004449</name>
</gene>
<evidence type="ECO:0000256" key="1">
    <source>
        <dbReference type="SAM" id="MobiDB-lite"/>
    </source>
</evidence>
<name>A0AAE0SPI2_9BIVA</name>
<reference evidence="2" key="2">
    <citation type="journal article" date="2021" name="Genome Biol. Evol.">
        <title>Developing a high-quality reference genome for a parasitic bivalve with doubly uniparental inheritance (Bivalvia: Unionida).</title>
        <authorList>
            <person name="Smith C.H."/>
        </authorList>
    </citation>
    <scope>NUCLEOTIDE SEQUENCE</scope>
    <source>
        <strain evidence="2">CHS0354</strain>
        <tissue evidence="2">Mantle</tissue>
    </source>
</reference>
<dbReference type="EMBL" id="JAEAOA010000332">
    <property type="protein sequence ID" value="KAK3595300.1"/>
    <property type="molecule type" value="Genomic_DNA"/>
</dbReference>
<accession>A0AAE0SPI2</accession>
<organism evidence="2 3">
    <name type="scientific">Potamilus streckersoni</name>
    <dbReference type="NCBI Taxonomy" id="2493646"/>
    <lineage>
        <taxon>Eukaryota</taxon>
        <taxon>Metazoa</taxon>
        <taxon>Spiralia</taxon>
        <taxon>Lophotrochozoa</taxon>
        <taxon>Mollusca</taxon>
        <taxon>Bivalvia</taxon>
        <taxon>Autobranchia</taxon>
        <taxon>Heteroconchia</taxon>
        <taxon>Palaeoheterodonta</taxon>
        <taxon>Unionida</taxon>
        <taxon>Unionoidea</taxon>
        <taxon>Unionidae</taxon>
        <taxon>Ambleminae</taxon>
        <taxon>Lampsilini</taxon>
        <taxon>Potamilus</taxon>
    </lineage>
</organism>
<comment type="caution">
    <text evidence="2">The sequence shown here is derived from an EMBL/GenBank/DDBJ whole genome shotgun (WGS) entry which is preliminary data.</text>
</comment>
<keyword evidence="3" id="KW-1185">Reference proteome</keyword>
<protein>
    <submittedName>
        <fullName evidence="2">Uncharacterized protein</fullName>
    </submittedName>
</protein>
<reference evidence="2" key="3">
    <citation type="submission" date="2023-05" db="EMBL/GenBank/DDBJ databases">
        <authorList>
            <person name="Smith C.H."/>
        </authorList>
    </citation>
    <scope>NUCLEOTIDE SEQUENCE</scope>
    <source>
        <strain evidence="2">CHS0354</strain>
        <tissue evidence="2">Mantle</tissue>
    </source>
</reference>
<dbReference type="AlphaFoldDB" id="A0AAE0SPI2"/>
<dbReference type="Proteomes" id="UP001195483">
    <property type="component" value="Unassembled WGS sequence"/>
</dbReference>
<evidence type="ECO:0000313" key="2">
    <source>
        <dbReference type="EMBL" id="KAK3595300.1"/>
    </source>
</evidence>
<feature type="compositionally biased region" description="Basic and acidic residues" evidence="1">
    <location>
        <begin position="63"/>
        <end position="75"/>
    </location>
</feature>
<proteinExistence type="predicted"/>
<reference evidence="2" key="1">
    <citation type="journal article" date="2021" name="Genome Biol. Evol.">
        <title>A High-Quality Reference Genome for a Parasitic Bivalve with Doubly Uniparental Inheritance (Bivalvia: Unionida).</title>
        <authorList>
            <person name="Smith C.H."/>
        </authorList>
    </citation>
    <scope>NUCLEOTIDE SEQUENCE</scope>
    <source>
        <strain evidence="2">CHS0354</strain>
    </source>
</reference>
<feature type="region of interest" description="Disordered" evidence="1">
    <location>
        <begin position="39"/>
        <end position="93"/>
    </location>
</feature>
<sequence>MLTLIREDDNVVEKNRYFVLSDGGRVTISPVDQEVVCEERGTNIEQDNESDNKTDNEIDEQTESGHKDETTEENRGNNTDNEITETDDKIREIKRNFQHGRRWGEEMRKGLDPSNI</sequence>
<evidence type="ECO:0000313" key="3">
    <source>
        <dbReference type="Proteomes" id="UP001195483"/>
    </source>
</evidence>